<feature type="signal peptide" evidence="3">
    <location>
        <begin position="1"/>
        <end position="25"/>
    </location>
</feature>
<evidence type="ECO:0000256" key="3">
    <source>
        <dbReference type="SAM" id="SignalP"/>
    </source>
</evidence>
<keyword evidence="3" id="KW-0732">Signal</keyword>
<feature type="chain" id="PRO_5042920882" evidence="3">
    <location>
        <begin position="26"/>
        <end position="403"/>
    </location>
</feature>
<keyword evidence="5" id="KW-1185">Reference proteome</keyword>
<evidence type="ECO:0000256" key="2">
    <source>
        <dbReference type="SAM" id="MobiDB-lite"/>
    </source>
</evidence>
<reference evidence="4 5" key="1">
    <citation type="submission" date="2023-10" db="EMBL/GenBank/DDBJ databases">
        <title>Rubellicoccus peritrichatus gen. nov., sp. nov., isolated from an algae of coral reef tank.</title>
        <authorList>
            <person name="Luo J."/>
        </authorList>
    </citation>
    <scope>NUCLEOTIDE SEQUENCE [LARGE SCALE GENOMIC DNA]</scope>
    <source>
        <strain evidence="4 5">CR14</strain>
    </source>
</reference>
<name>A0AAQ3LE68_9BACT</name>
<feature type="coiled-coil region" evidence="1">
    <location>
        <begin position="264"/>
        <end position="319"/>
    </location>
</feature>
<dbReference type="AlphaFoldDB" id="A0AAQ3LE68"/>
<gene>
    <name evidence="4" type="ORF">RZN69_07895</name>
</gene>
<dbReference type="RefSeq" id="WP_317835548.1">
    <property type="nucleotide sequence ID" value="NZ_CP136920.1"/>
</dbReference>
<evidence type="ECO:0000313" key="5">
    <source>
        <dbReference type="Proteomes" id="UP001304300"/>
    </source>
</evidence>
<proteinExistence type="predicted"/>
<evidence type="ECO:0000313" key="4">
    <source>
        <dbReference type="EMBL" id="WOO43012.1"/>
    </source>
</evidence>
<dbReference type="KEGG" id="puo:RZN69_07895"/>
<organism evidence="4 5">
    <name type="scientific">Rubellicoccus peritrichatus</name>
    <dbReference type="NCBI Taxonomy" id="3080537"/>
    <lineage>
        <taxon>Bacteria</taxon>
        <taxon>Pseudomonadati</taxon>
        <taxon>Verrucomicrobiota</taxon>
        <taxon>Opitutia</taxon>
        <taxon>Puniceicoccales</taxon>
        <taxon>Cerasicoccaceae</taxon>
        <taxon>Rubellicoccus</taxon>
    </lineage>
</organism>
<accession>A0AAQ3LE68</accession>
<dbReference type="Proteomes" id="UP001304300">
    <property type="component" value="Chromosome"/>
</dbReference>
<keyword evidence="1" id="KW-0175">Coiled coil</keyword>
<evidence type="ECO:0000256" key="1">
    <source>
        <dbReference type="SAM" id="Coils"/>
    </source>
</evidence>
<sequence>MYFRKIILGLSLAVLAVNLSGQEAAAPGTAFVFEGKVVEVNSDLTPDVNRGQVISGTLRLVAQPEPVESDDARRLVYANAITAAEFTLDQNYVATYAGSLRQGEDYVALVDSGERTDDPDLYSFHIPVTGDTLKDEYVALWLEIFLSEDTGTMIDSDGLTGETPEYDDAWFYLTFYSSAGGVQAVVSGEITQFFIWDGDLPEQPDQVDYEAMILELDETLRAKDAEIATLKELLERARAELVSRNAIIDQLKSSLADYESGTAEQKLVSENQGLRNQLQEARASQAALGSAMKQLSDKEKNFNREIQTLQAENAALLAKLNAPVEMPQPASEAYAAPLFTPGIVEADEPDLPVAPVFTTSGDELNLPQDDIGPVEVSTAVDAEAGDEEEDETNRRPSRRGPRR</sequence>
<feature type="region of interest" description="Disordered" evidence="2">
    <location>
        <begin position="353"/>
        <end position="403"/>
    </location>
</feature>
<dbReference type="EMBL" id="CP136920">
    <property type="protein sequence ID" value="WOO43012.1"/>
    <property type="molecule type" value="Genomic_DNA"/>
</dbReference>
<protein>
    <submittedName>
        <fullName evidence="4">Uncharacterized protein</fullName>
    </submittedName>
</protein>